<accession>A0A2I0K159</accession>
<reference evidence="2 3" key="1">
    <citation type="submission" date="2017-11" db="EMBL/GenBank/DDBJ databases">
        <title>De-novo sequencing of pomegranate (Punica granatum L.) genome.</title>
        <authorList>
            <person name="Akparov Z."/>
            <person name="Amiraslanov A."/>
            <person name="Hajiyeva S."/>
            <person name="Abbasov M."/>
            <person name="Kaur K."/>
            <person name="Hamwieh A."/>
            <person name="Solovyev V."/>
            <person name="Salamov A."/>
            <person name="Braich B."/>
            <person name="Kosarev P."/>
            <person name="Mahmoud A."/>
            <person name="Hajiyev E."/>
            <person name="Babayeva S."/>
            <person name="Izzatullayeva V."/>
            <person name="Mammadov A."/>
            <person name="Mammadov A."/>
            <person name="Sharifova S."/>
            <person name="Ojaghi J."/>
            <person name="Eynullazada K."/>
            <person name="Bayramov B."/>
            <person name="Abdulazimova A."/>
            <person name="Shahmuradov I."/>
        </authorList>
    </citation>
    <scope>NUCLEOTIDE SEQUENCE [LARGE SCALE GENOMIC DNA]</scope>
    <source>
        <strain evidence="3">cv. AG2017</strain>
        <tissue evidence="2">Leaf</tissue>
    </source>
</reference>
<evidence type="ECO:0000256" key="1">
    <source>
        <dbReference type="SAM" id="MobiDB-lite"/>
    </source>
</evidence>
<proteinExistence type="predicted"/>
<feature type="compositionally biased region" description="Polar residues" evidence="1">
    <location>
        <begin position="1"/>
        <end position="11"/>
    </location>
</feature>
<feature type="region of interest" description="Disordered" evidence="1">
    <location>
        <begin position="1"/>
        <end position="22"/>
    </location>
</feature>
<dbReference type="AlphaFoldDB" id="A0A2I0K159"/>
<name>A0A2I0K159_PUNGR</name>
<dbReference type="Proteomes" id="UP000233551">
    <property type="component" value="Unassembled WGS sequence"/>
</dbReference>
<evidence type="ECO:0000313" key="2">
    <source>
        <dbReference type="EMBL" id="PKI61840.1"/>
    </source>
</evidence>
<organism evidence="2 3">
    <name type="scientific">Punica granatum</name>
    <name type="common">Pomegranate</name>
    <dbReference type="NCBI Taxonomy" id="22663"/>
    <lineage>
        <taxon>Eukaryota</taxon>
        <taxon>Viridiplantae</taxon>
        <taxon>Streptophyta</taxon>
        <taxon>Embryophyta</taxon>
        <taxon>Tracheophyta</taxon>
        <taxon>Spermatophyta</taxon>
        <taxon>Magnoliopsida</taxon>
        <taxon>eudicotyledons</taxon>
        <taxon>Gunneridae</taxon>
        <taxon>Pentapetalae</taxon>
        <taxon>rosids</taxon>
        <taxon>malvids</taxon>
        <taxon>Myrtales</taxon>
        <taxon>Lythraceae</taxon>
        <taxon>Punica</taxon>
    </lineage>
</organism>
<feature type="compositionally biased region" description="Basic residues" evidence="1">
    <location>
        <begin position="12"/>
        <end position="22"/>
    </location>
</feature>
<gene>
    <name evidence="2" type="ORF">CRG98_017738</name>
</gene>
<comment type="caution">
    <text evidence="2">The sequence shown here is derived from an EMBL/GenBank/DDBJ whole genome shotgun (WGS) entry which is preliminary data.</text>
</comment>
<protein>
    <submittedName>
        <fullName evidence="2">Uncharacterized protein</fullName>
    </submittedName>
</protein>
<keyword evidence="3" id="KW-1185">Reference proteome</keyword>
<sequence>MGFTLSGNSKAQHPKHSNHGHMSKAIARPIACESLGHLCLLVVVIAHLGKIRRWGPYDGIGVNRHILEACLMESM</sequence>
<dbReference type="EMBL" id="PGOL01001001">
    <property type="protein sequence ID" value="PKI61840.1"/>
    <property type="molecule type" value="Genomic_DNA"/>
</dbReference>
<evidence type="ECO:0000313" key="3">
    <source>
        <dbReference type="Proteomes" id="UP000233551"/>
    </source>
</evidence>